<evidence type="ECO:0008006" key="3">
    <source>
        <dbReference type="Google" id="ProtNLM"/>
    </source>
</evidence>
<dbReference type="AlphaFoldDB" id="A0AA94F275"/>
<dbReference type="EMBL" id="RWGX01000001">
    <property type="protein sequence ID" value="RVU89509.1"/>
    <property type="molecule type" value="Genomic_DNA"/>
</dbReference>
<evidence type="ECO:0000313" key="2">
    <source>
        <dbReference type="EMBL" id="RVU89509.1"/>
    </source>
</evidence>
<organism evidence="2">
    <name type="scientific">Flavobacterium columnare</name>
    <dbReference type="NCBI Taxonomy" id="996"/>
    <lineage>
        <taxon>Bacteria</taxon>
        <taxon>Pseudomonadati</taxon>
        <taxon>Bacteroidota</taxon>
        <taxon>Flavobacteriia</taxon>
        <taxon>Flavobacteriales</taxon>
        <taxon>Flavobacteriaceae</taxon>
        <taxon>Flavobacterium</taxon>
    </lineage>
</organism>
<reference evidence="2" key="1">
    <citation type="submission" date="2018-12" db="EMBL/GenBank/DDBJ databases">
        <title>Draft genome sequence of Flaovobacterium columnare BGFS27 isolated from channel catfish in Alabama.</title>
        <authorList>
            <person name="Cai W."/>
            <person name="Arias C."/>
        </authorList>
    </citation>
    <scope>NUCLEOTIDE SEQUENCE [LARGE SCALE GENOMIC DNA]</scope>
    <source>
        <strain evidence="2">BGFS27</strain>
    </source>
</reference>
<evidence type="ECO:0000256" key="1">
    <source>
        <dbReference type="SAM" id="MobiDB-lite"/>
    </source>
</evidence>
<sequence length="291" mass="32913">MKYYPFGSLVPNRHGSSTAYRYGFQGQEKDDEIKGEGNSLNYTFRMHDPRVGRFFAVDPLTKSYPFYTPYSFSGNKVIAYIELEGLEEISYFKSQRKKYAGFDLALKLINESGVIQEIKSEFEKNNLGVDIYIIVGDLSDDWGEKKGETIYFKQEGKLLDADTKSTDGTRAGDILTKEQIGEINKKSPNKDTVIAAIDDDNIIAAAKNKDELLAITLTIGHELDLHAKDFKDKKNDKTASEEHSYGYNENLGGYSTKYKDIKKDSPLGRMKDKIEKAANKKDEKSAKKTKK</sequence>
<dbReference type="RefSeq" id="WP_127821583.1">
    <property type="nucleotide sequence ID" value="NZ_RWGX02000013.1"/>
</dbReference>
<proteinExistence type="predicted"/>
<feature type="region of interest" description="Disordered" evidence="1">
    <location>
        <begin position="261"/>
        <end position="291"/>
    </location>
</feature>
<accession>A0AA94F275</accession>
<comment type="caution">
    <text evidence="2">The sequence shown here is derived from an EMBL/GenBank/DDBJ whole genome shotgun (WGS) entry which is preliminary data.</text>
</comment>
<protein>
    <recommendedName>
        <fullName evidence="3">RHS repeat-associated core domain-containing protein</fullName>
    </recommendedName>
</protein>
<dbReference type="Gene3D" id="2.180.10.10">
    <property type="entry name" value="RHS repeat-associated core"/>
    <property type="match status" value="1"/>
</dbReference>
<name>A0AA94F275_9FLAO</name>
<dbReference type="InterPro" id="IPR022385">
    <property type="entry name" value="Rhs_assc_core"/>
</dbReference>
<gene>
    <name evidence="2" type="ORF">EJB19_00045</name>
</gene>
<dbReference type="NCBIfam" id="TIGR03696">
    <property type="entry name" value="Rhs_assc_core"/>
    <property type="match status" value="1"/>
</dbReference>